<sequence>MLTVTDEPPYGSSPDDELKDLDDRLKAAEARQRKTVDHGAEVGANQGYLALGELVGGIGGGLGLGWLVDTYLLGSKPWGMIAGALLGMVAAVYLIVKRGQSAS</sequence>
<keyword evidence="1" id="KW-1133">Transmembrane helix</keyword>
<organism evidence="2 3">
    <name type="scientific">Asticcacaulis biprosthecium C19</name>
    <dbReference type="NCBI Taxonomy" id="715226"/>
    <lineage>
        <taxon>Bacteria</taxon>
        <taxon>Pseudomonadati</taxon>
        <taxon>Pseudomonadota</taxon>
        <taxon>Alphaproteobacteria</taxon>
        <taxon>Caulobacterales</taxon>
        <taxon>Caulobacteraceae</taxon>
        <taxon>Asticcacaulis</taxon>
    </lineage>
</organism>
<evidence type="ECO:0000313" key="3">
    <source>
        <dbReference type="Proteomes" id="UP000006512"/>
    </source>
</evidence>
<keyword evidence="3" id="KW-1185">Reference proteome</keyword>
<gene>
    <name evidence="2" type="ORF">ABI_31830</name>
</gene>
<dbReference type="InterPro" id="IPR032820">
    <property type="entry name" value="ATPase_put"/>
</dbReference>
<dbReference type="EMBL" id="GL883079">
    <property type="protein sequence ID" value="EGF90168.1"/>
    <property type="molecule type" value="Genomic_DNA"/>
</dbReference>
<dbReference type="STRING" id="715226.ABI_31830"/>
<dbReference type="HOGENOM" id="CLU_2340759_0_0_5"/>
<dbReference type="Pfam" id="PF09527">
    <property type="entry name" value="ATPase_gene1"/>
    <property type="match status" value="1"/>
</dbReference>
<dbReference type="OrthoDB" id="7173776at2"/>
<name>F4QRP2_9CAUL</name>
<dbReference type="Proteomes" id="UP000006512">
    <property type="component" value="Unassembled WGS sequence"/>
</dbReference>
<evidence type="ECO:0000256" key="1">
    <source>
        <dbReference type="SAM" id="Phobius"/>
    </source>
</evidence>
<dbReference type="AlphaFoldDB" id="F4QRP2"/>
<evidence type="ECO:0000313" key="2">
    <source>
        <dbReference type="EMBL" id="EGF90168.1"/>
    </source>
</evidence>
<dbReference type="eggNOG" id="COG5336">
    <property type="taxonomic scope" value="Bacteria"/>
</dbReference>
<accession>F4QRP2</accession>
<reference evidence="3" key="1">
    <citation type="submission" date="2011-03" db="EMBL/GenBank/DDBJ databases">
        <title>Draft genome sequence of Brevundimonas diminuta.</title>
        <authorList>
            <person name="Brown P.J.B."/>
            <person name="Buechlein A."/>
            <person name="Hemmerich C."/>
            <person name="Brun Y.V."/>
        </authorList>
    </citation>
    <scope>NUCLEOTIDE SEQUENCE [LARGE SCALE GENOMIC DNA]</scope>
    <source>
        <strain evidence="3">C19</strain>
    </source>
</reference>
<feature type="transmembrane region" description="Helical" evidence="1">
    <location>
        <begin position="78"/>
        <end position="96"/>
    </location>
</feature>
<protein>
    <submittedName>
        <fullName evidence="2">FoF1 ATP synthase, subunit I</fullName>
    </submittedName>
</protein>
<keyword evidence="1" id="KW-0472">Membrane</keyword>
<keyword evidence="1" id="KW-0812">Transmembrane</keyword>
<proteinExistence type="predicted"/>